<dbReference type="Proteomes" id="UP001165121">
    <property type="component" value="Unassembled WGS sequence"/>
</dbReference>
<gene>
    <name evidence="1" type="ORF">Pfra01_001156500</name>
</gene>
<dbReference type="EMBL" id="BSXT01001142">
    <property type="protein sequence ID" value="GMF39202.1"/>
    <property type="molecule type" value="Genomic_DNA"/>
</dbReference>
<keyword evidence="2" id="KW-1185">Reference proteome</keyword>
<protein>
    <submittedName>
        <fullName evidence="1">Unnamed protein product</fullName>
    </submittedName>
</protein>
<organism evidence="1 2">
    <name type="scientific">Phytophthora fragariaefolia</name>
    <dbReference type="NCBI Taxonomy" id="1490495"/>
    <lineage>
        <taxon>Eukaryota</taxon>
        <taxon>Sar</taxon>
        <taxon>Stramenopiles</taxon>
        <taxon>Oomycota</taxon>
        <taxon>Peronosporomycetes</taxon>
        <taxon>Peronosporales</taxon>
        <taxon>Peronosporaceae</taxon>
        <taxon>Phytophthora</taxon>
    </lineage>
</organism>
<accession>A0A9W7CRZ7</accession>
<evidence type="ECO:0000313" key="2">
    <source>
        <dbReference type="Proteomes" id="UP001165121"/>
    </source>
</evidence>
<evidence type="ECO:0000313" key="1">
    <source>
        <dbReference type="EMBL" id="GMF39202.1"/>
    </source>
</evidence>
<comment type="caution">
    <text evidence="1">The sequence shown here is derived from an EMBL/GenBank/DDBJ whole genome shotgun (WGS) entry which is preliminary data.</text>
</comment>
<reference evidence="1" key="1">
    <citation type="submission" date="2023-04" db="EMBL/GenBank/DDBJ databases">
        <title>Phytophthora fragariaefolia NBRC 109709.</title>
        <authorList>
            <person name="Ichikawa N."/>
            <person name="Sato H."/>
            <person name="Tonouchi N."/>
        </authorList>
    </citation>
    <scope>NUCLEOTIDE SEQUENCE</scope>
    <source>
        <strain evidence="1">NBRC 109709</strain>
    </source>
</reference>
<name>A0A9W7CRZ7_9STRA</name>
<proteinExistence type="predicted"/>
<sequence length="190" mass="21106">MRGSSGRDDHSSRLALANLTEDFQILSSPKARGRPKQKSRAVKAKRNQAIAMVHNDLDMHERQMGLLTVYELLHGETTYKSTHEKLLQFNEFVLSNKPKAPIAHEIAKLPPHKTPYATRRGGANLPHAIHQQVHLQGHCVPSKKTGNVGNAAGAGGRWCWGVRKLYNSAYAKVAYSSKVHKEDQKSADLD</sequence>
<dbReference type="AlphaFoldDB" id="A0A9W7CRZ7"/>
<dbReference type="OrthoDB" id="128330at2759"/>